<evidence type="ECO:0000256" key="2">
    <source>
        <dbReference type="ARBA" id="ARBA00022801"/>
    </source>
</evidence>
<dbReference type="GO" id="GO:0046872">
    <property type="term" value="F:metal ion binding"/>
    <property type="evidence" value="ECO:0007669"/>
    <property type="project" value="UniProtKB-KW"/>
</dbReference>
<name>A0A0G1PBT6_9BACT</name>
<dbReference type="Pfam" id="PF00702">
    <property type="entry name" value="Hydrolase"/>
    <property type="match status" value="1"/>
</dbReference>
<keyword evidence="2 4" id="KW-0378">Hydrolase</keyword>
<dbReference type="SFLD" id="SFLDS00003">
    <property type="entry name" value="Haloacid_Dehalogenase"/>
    <property type="match status" value="1"/>
</dbReference>
<proteinExistence type="predicted"/>
<dbReference type="GO" id="GO:0016791">
    <property type="term" value="F:phosphatase activity"/>
    <property type="evidence" value="ECO:0007669"/>
    <property type="project" value="TreeGrafter"/>
</dbReference>
<dbReference type="SFLD" id="SFLDG01129">
    <property type="entry name" value="C1.5:_HAD__Beta-PGM__Phosphata"/>
    <property type="match status" value="1"/>
</dbReference>
<dbReference type="Gene3D" id="1.10.150.520">
    <property type="match status" value="1"/>
</dbReference>
<reference evidence="4" key="1">
    <citation type="journal article" date="2015" name="Nature">
        <title>rRNA introns, odd ribosomes, and small enigmatic genomes across a large radiation of phyla.</title>
        <authorList>
            <person name="Brown C.T."/>
            <person name="Hug L.A."/>
            <person name="Thomas B.C."/>
            <person name="Sharon I."/>
            <person name="Castelle C.J."/>
            <person name="Singh A."/>
            <person name="Wilkins M.J."/>
            <person name="Williams K.H."/>
            <person name="Banfield J.F."/>
        </authorList>
    </citation>
    <scope>NUCLEOTIDE SEQUENCE [LARGE SCALE GENOMIC DNA]</scope>
</reference>
<dbReference type="InterPro" id="IPR051400">
    <property type="entry name" value="HAD-like_hydrolase"/>
</dbReference>
<dbReference type="SUPFAM" id="SSF56784">
    <property type="entry name" value="HAD-like"/>
    <property type="match status" value="1"/>
</dbReference>
<organism evidence="4 5">
    <name type="scientific">Candidatus Collierbacteria bacterium GW2011_GWE1_46_18</name>
    <dbReference type="NCBI Taxonomy" id="1618399"/>
    <lineage>
        <taxon>Bacteria</taxon>
        <taxon>Candidatus Collieribacteriota</taxon>
    </lineage>
</organism>
<evidence type="ECO:0000313" key="5">
    <source>
        <dbReference type="Proteomes" id="UP000034510"/>
    </source>
</evidence>
<evidence type="ECO:0000256" key="3">
    <source>
        <dbReference type="ARBA" id="ARBA00022842"/>
    </source>
</evidence>
<keyword evidence="1" id="KW-0479">Metal-binding</keyword>
<dbReference type="Proteomes" id="UP000034510">
    <property type="component" value="Unassembled WGS sequence"/>
</dbReference>
<dbReference type="Gene3D" id="3.40.50.1000">
    <property type="entry name" value="HAD superfamily/HAD-like"/>
    <property type="match status" value="1"/>
</dbReference>
<dbReference type="AlphaFoldDB" id="A0A0G1PBT6"/>
<keyword evidence="3" id="KW-0460">Magnesium</keyword>
<gene>
    <name evidence="4" type="ORF">UX41_C0008G0031</name>
</gene>
<sequence>MLTGLIQWGMGRLENDPYIGTTKEKLARLGIKGVLYDLDDTLIYTSEIFRECMHSYADEVASQTGIERDLFYQSLSDINDEEYKRMGVNPLRWRAVVVKLEELFEDKTGIISEKIEVLLRIYSTLPRMRPGALTTMGVMKDANVKQGLVTHANVDWTNWKLDQLGLWNWFEAVYIADENGHKTASHWKSAMDMLGLQPSECLVVGDNLNGDVVPAAGLGARTVWMPSPWSVYRVGVVPEGTVQISEFNEFLEALDRLT</sequence>
<protein>
    <submittedName>
        <fullName evidence="4">Hydrolase, HAD superfamily</fullName>
    </submittedName>
</protein>
<dbReference type="InterPro" id="IPR036412">
    <property type="entry name" value="HAD-like_sf"/>
</dbReference>
<evidence type="ECO:0000313" key="4">
    <source>
        <dbReference type="EMBL" id="KKU30216.1"/>
    </source>
</evidence>
<dbReference type="PANTHER" id="PTHR46470">
    <property type="entry name" value="N-ACYLNEURAMINATE-9-PHOSPHATASE"/>
    <property type="match status" value="1"/>
</dbReference>
<accession>A0A0G1PBT6</accession>
<dbReference type="PANTHER" id="PTHR46470:SF2">
    <property type="entry name" value="GLYCERALDEHYDE 3-PHOSPHATE PHOSPHATASE"/>
    <property type="match status" value="1"/>
</dbReference>
<comment type="caution">
    <text evidence="4">The sequence shown here is derived from an EMBL/GenBank/DDBJ whole genome shotgun (WGS) entry which is preliminary data.</text>
</comment>
<dbReference type="EMBL" id="LCMC01000008">
    <property type="protein sequence ID" value="KKU30216.1"/>
    <property type="molecule type" value="Genomic_DNA"/>
</dbReference>
<evidence type="ECO:0000256" key="1">
    <source>
        <dbReference type="ARBA" id="ARBA00022723"/>
    </source>
</evidence>
<dbReference type="InterPro" id="IPR023214">
    <property type="entry name" value="HAD_sf"/>
</dbReference>